<keyword evidence="1" id="KW-0812">Transmembrane</keyword>
<organism evidence="2 3">
    <name type="scientific">Candidatus Roizmanbacteria bacterium RIFCSPHIGHO2_01_FULL_39_12c</name>
    <dbReference type="NCBI Taxonomy" id="1802031"/>
    <lineage>
        <taxon>Bacteria</taxon>
        <taxon>Candidatus Roizmaniibacteriota</taxon>
    </lineage>
</organism>
<dbReference type="AlphaFoldDB" id="A0A1F7GF29"/>
<feature type="transmembrane region" description="Helical" evidence="1">
    <location>
        <begin position="489"/>
        <end position="506"/>
    </location>
</feature>
<evidence type="ECO:0000256" key="1">
    <source>
        <dbReference type="SAM" id="Phobius"/>
    </source>
</evidence>
<keyword evidence="1" id="KW-1133">Transmembrane helix</keyword>
<keyword evidence="1" id="KW-0472">Membrane</keyword>
<feature type="transmembrane region" description="Helical" evidence="1">
    <location>
        <begin position="512"/>
        <end position="531"/>
    </location>
</feature>
<feature type="transmembrane region" description="Helical" evidence="1">
    <location>
        <begin position="139"/>
        <end position="161"/>
    </location>
</feature>
<feature type="transmembrane region" description="Helical" evidence="1">
    <location>
        <begin position="59"/>
        <end position="76"/>
    </location>
</feature>
<feature type="transmembrane region" description="Helical" evidence="1">
    <location>
        <begin position="7"/>
        <end position="26"/>
    </location>
</feature>
<feature type="transmembrane region" description="Helical" evidence="1">
    <location>
        <begin position="321"/>
        <end position="352"/>
    </location>
</feature>
<feature type="transmembrane region" description="Helical" evidence="1">
    <location>
        <begin position="296"/>
        <end position="314"/>
    </location>
</feature>
<gene>
    <name evidence="2" type="ORF">A2774_05105</name>
</gene>
<feature type="transmembrane region" description="Helical" evidence="1">
    <location>
        <begin position="543"/>
        <end position="559"/>
    </location>
</feature>
<evidence type="ECO:0000313" key="3">
    <source>
        <dbReference type="Proteomes" id="UP000177208"/>
    </source>
</evidence>
<protein>
    <submittedName>
        <fullName evidence="2">Uncharacterized protein</fullName>
    </submittedName>
</protein>
<proteinExistence type="predicted"/>
<feature type="transmembrane region" description="Helical" evidence="1">
    <location>
        <begin position="358"/>
        <end position="379"/>
    </location>
</feature>
<evidence type="ECO:0000313" key="2">
    <source>
        <dbReference type="EMBL" id="OGK17072.1"/>
    </source>
</evidence>
<comment type="caution">
    <text evidence="2">The sequence shown here is derived from an EMBL/GenBank/DDBJ whole genome shotgun (WGS) entry which is preliminary data.</text>
</comment>
<reference evidence="2 3" key="1">
    <citation type="journal article" date="2016" name="Nat. Commun.">
        <title>Thousands of microbial genomes shed light on interconnected biogeochemical processes in an aquifer system.</title>
        <authorList>
            <person name="Anantharaman K."/>
            <person name="Brown C.T."/>
            <person name="Hug L.A."/>
            <person name="Sharon I."/>
            <person name="Castelle C.J."/>
            <person name="Probst A.J."/>
            <person name="Thomas B.C."/>
            <person name="Singh A."/>
            <person name="Wilkins M.J."/>
            <person name="Karaoz U."/>
            <person name="Brodie E.L."/>
            <person name="Williams K.H."/>
            <person name="Hubbard S.S."/>
            <person name="Banfield J.F."/>
        </authorList>
    </citation>
    <scope>NUCLEOTIDE SEQUENCE [LARGE SCALE GENOMIC DNA]</scope>
</reference>
<feature type="transmembrane region" description="Helical" evidence="1">
    <location>
        <begin position="419"/>
        <end position="438"/>
    </location>
</feature>
<feature type="transmembrane region" description="Helical" evidence="1">
    <location>
        <begin position="88"/>
        <end position="107"/>
    </location>
</feature>
<dbReference type="Proteomes" id="UP000177208">
    <property type="component" value="Unassembled WGS sequence"/>
</dbReference>
<dbReference type="EMBL" id="MFZG01000013">
    <property type="protein sequence ID" value="OGK17072.1"/>
    <property type="molecule type" value="Genomic_DNA"/>
</dbReference>
<feature type="transmembrane region" description="Helical" evidence="1">
    <location>
        <begin position="271"/>
        <end position="290"/>
    </location>
</feature>
<sequence>MPLKTINITISALCEVLFFTVTWILVYTNTIDYLRFTYHPEIKEIIYQSPLANPEPYEIPLYLLLTLVFIFLIWLYSSHLKNLQKIWLNTPLLIKILSFIILLATFFSKLGSFPLLGDFGYSLQQGHLYPNRLLADKSLYMIIFVLVIGFMLFITIQSALLSKILKDKQLLFWIINFAALIIAAIATFEPGFPLAYLDSSFFFGPVWEITNGKTIFTDIPSQYGFLSILFFSLVHKATSLNFVYLSIFIWVAYIIEYFICFYLVLKVGRSVPLAFVCLFSLLIINYYALYHNPQGGPLRWLPLFIALLLFYRLTNRLSFRFNFLIVILSMWIIDSGIALIFAFGLTLAVLWVSKRINLIEIIVSCLKLLSIFISVLLFLQLTHLLLGMKLIDFGSFLHTLQKNAGLGLVMIPIEYRTHFWLFILVYFASVIYFFKAKVAEQTVGKIKKSEDTYFELFKEPMSLEGSSSKREIRYQAFQDIHSQQNLTQLLLFSANLMLFASIYYVGRSMPHNLYLISPFFCLTLFLLFALHYPQLKSERLKKIFLGFVFLVTIVYPGYFRKENMVNELLIKYQKLRRGGIFTSEFDRTLYQRYSKELALIKSELIEDEVLLLTTDDTYLLYLAGKKNLLDINSSIGIILESELNPAIKRALEICPQKIAVDCQIINKCPAYKPLVQAFPRVLPIILNKIESVCKIKYEPSTCTRQICLVDAKRKNQ</sequence>
<feature type="transmembrane region" description="Helical" evidence="1">
    <location>
        <begin position="170"/>
        <end position="188"/>
    </location>
</feature>
<feature type="transmembrane region" description="Helical" evidence="1">
    <location>
        <begin position="242"/>
        <end position="264"/>
    </location>
</feature>
<accession>A0A1F7GF29</accession>
<name>A0A1F7GF29_9BACT</name>